<dbReference type="PANTHER" id="PTHR43475:SF1">
    <property type="entry name" value="METHYLTHIORIBOSE-1-PHOSPHATE ISOMERASE"/>
    <property type="match status" value="1"/>
</dbReference>
<dbReference type="Gene3D" id="1.20.120.420">
    <property type="entry name" value="translation initiation factor eif-2b, domain 1"/>
    <property type="match status" value="1"/>
</dbReference>
<dbReference type="InterPro" id="IPR011559">
    <property type="entry name" value="Initiation_fac_2B_a/b/d"/>
</dbReference>
<dbReference type="FunFam" id="3.40.50.10470:FF:000006">
    <property type="entry name" value="Methylthioribose-1-phosphate isomerase"/>
    <property type="match status" value="1"/>
</dbReference>
<dbReference type="SUPFAM" id="SSF100950">
    <property type="entry name" value="NagB/RpiA/CoA transferase-like"/>
    <property type="match status" value="1"/>
</dbReference>
<name>A0A644V1M9_9ZZZZ</name>
<evidence type="ECO:0000256" key="1">
    <source>
        <dbReference type="ARBA" id="ARBA00023235"/>
    </source>
</evidence>
<dbReference type="NCBIfam" id="TIGR00512">
    <property type="entry name" value="salvage_mtnA"/>
    <property type="match status" value="1"/>
</dbReference>
<dbReference type="PANTHER" id="PTHR43475">
    <property type="entry name" value="METHYLTHIORIBOSE-1-PHOSPHATE ISOMERASE"/>
    <property type="match status" value="1"/>
</dbReference>
<keyword evidence="1 2" id="KW-0413">Isomerase</keyword>
<accession>A0A644V1M9</accession>
<dbReference type="GO" id="GO:0046523">
    <property type="term" value="F:S-methyl-5-thioribose-1-phosphate isomerase activity"/>
    <property type="evidence" value="ECO:0007669"/>
    <property type="project" value="UniProtKB-EC"/>
</dbReference>
<comment type="caution">
    <text evidence="2">The sequence shown here is derived from an EMBL/GenBank/DDBJ whole genome shotgun (WGS) entry which is preliminary data.</text>
</comment>
<dbReference type="InterPro" id="IPR005251">
    <property type="entry name" value="IF-M1Pi"/>
</dbReference>
<evidence type="ECO:0000313" key="2">
    <source>
        <dbReference type="EMBL" id="MPL85240.1"/>
    </source>
</evidence>
<dbReference type="EMBL" id="VSSQ01000202">
    <property type="protein sequence ID" value="MPL85240.1"/>
    <property type="molecule type" value="Genomic_DNA"/>
</dbReference>
<dbReference type="InterPro" id="IPR027363">
    <property type="entry name" value="M1Pi_N"/>
</dbReference>
<proteinExistence type="predicted"/>
<dbReference type="NCBIfam" id="TIGR00524">
    <property type="entry name" value="eIF-2B_rel"/>
    <property type="match status" value="1"/>
</dbReference>
<dbReference type="AlphaFoldDB" id="A0A644V1M9"/>
<protein>
    <submittedName>
        <fullName evidence="2">Methylthioribose-1-phosphate isomerase</fullName>
        <ecNumber evidence="2">5.3.1.23</ecNumber>
    </submittedName>
</protein>
<dbReference type="NCBIfam" id="NF004326">
    <property type="entry name" value="PRK05720.1"/>
    <property type="match status" value="1"/>
</dbReference>
<dbReference type="EC" id="5.3.1.23" evidence="2"/>
<dbReference type="InterPro" id="IPR000649">
    <property type="entry name" value="IF-2B-related"/>
</dbReference>
<dbReference type="GO" id="GO:0019509">
    <property type="term" value="P:L-methionine salvage from methylthioadenosine"/>
    <property type="evidence" value="ECO:0007669"/>
    <property type="project" value="TreeGrafter"/>
</dbReference>
<gene>
    <name evidence="2" type="primary">mtnA_10</name>
    <name evidence="2" type="ORF">SDC9_31208</name>
</gene>
<organism evidence="2">
    <name type="scientific">bioreactor metagenome</name>
    <dbReference type="NCBI Taxonomy" id="1076179"/>
    <lineage>
        <taxon>unclassified sequences</taxon>
        <taxon>metagenomes</taxon>
        <taxon>ecological metagenomes</taxon>
    </lineage>
</organism>
<dbReference type="Gene3D" id="3.40.50.10470">
    <property type="entry name" value="Translation initiation factor eif-2b, domain 2"/>
    <property type="match status" value="1"/>
</dbReference>
<dbReference type="InterPro" id="IPR037171">
    <property type="entry name" value="NagB/RpiA_transferase-like"/>
</dbReference>
<dbReference type="InterPro" id="IPR042529">
    <property type="entry name" value="IF_2B-like_C"/>
</dbReference>
<reference evidence="2" key="1">
    <citation type="submission" date="2019-08" db="EMBL/GenBank/DDBJ databases">
        <authorList>
            <person name="Kucharzyk K."/>
            <person name="Murdoch R.W."/>
            <person name="Higgins S."/>
            <person name="Loffler F."/>
        </authorList>
    </citation>
    <scope>NUCLEOTIDE SEQUENCE</scope>
</reference>
<sequence length="353" mass="39133">MNSIPLGYDSVEFPVDCSYIKIIDQTKLPIKEEFIYISCYEGLADAINSLKVRGAPALGVITAAGIAMLFRSCTMNSFSEALLFLKKISHSLVSLRPTAFNTKWAAERMLSCFISEFNPDYFNLEKSKVRLSEEANIIKEEDIGMSLKIAKNGLSLLKPGDKLLTICNAGHLATARYGTALAPIYMGNEMGYSFSVYVTETRPLLQGSRLTAFELSKSNIDVTLICDNMVATLLKNGEINAILSGCDRIALNGDTANKIGTNSLAVLANFYKVPFYVLGPRSTIDNKTENGNLIQIENRDGREITDVWYKERMAPKNIKVYNPAFDVTDSALISAIITDFGIYRYPYDFSVED</sequence>
<dbReference type="Pfam" id="PF01008">
    <property type="entry name" value="IF-2B"/>
    <property type="match status" value="1"/>
</dbReference>